<comment type="similarity">
    <text evidence="1 5">Belongs to the universal ribosomal protein uL4 family.</text>
</comment>
<dbReference type="GO" id="GO:0019843">
    <property type="term" value="F:rRNA binding"/>
    <property type="evidence" value="ECO:0007669"/>
    <property type="project" value="UniProtKB-UniRule"/>
</dbReference>
<keyword evidence="3 5" id="KW-0687">Ribonucleoprotein</keyword>
<evidence type="ECO:0000256" key="2">
    <source>
        <dbReference type="ARBA" id="ARBA00022980"/>
    </source>
</evidence>
<gene>
    <name evidence="5" type="primary">rplD</name>
    <name evidence="7" type="ORF">SAMN05421882_102949</name>
</gene>
<reference evidence="7 8" key="1">
    <citation type="submission" date="2016-10" db="EMBL/GenBank/DDBJ databases">
        <authorList>
            <person name="de Groot N.N."/>
        </authorList>
    </citation>
    <scope>NUCLEOTIDE SEQUENCE [LARGE SCALE GENOMIC DNA]</scope>
    <source>
        <strain evidence="7 8">Nm110</strain>
    </source>
</reference>
<comment type="function">
    <text evidence="5">Forms part of the polypeptide exit tunnel.</text>
</comment>
<dbReference type="Pfam" id="PF00573">
    <property type="entry name" value="Ribosomal_L4"/>
    <property type="match status" value="1"/>
</dbReference>
<dbReference type="PANTHER" id="PTHR10746">
    <property type="entry name" value="50S RIBOSOMAL PROTEIN L4"/>
    <property type="match status" value="1"/>
</dbReference>
<dbReference type="Proteomes" id="UP000183454">
    <property type="component" value="Unassembled WGS sequence"/>
</dbReference>
<dbReference type="HAMAP" id="MF_01328_B">
    <property type="entry name" value="Ribosomal_uL4_B"/>
    <property type="match status" value="1"/>
</dbReference>
<dbReference type="InterPro" id="IPR002136">
    <property type="entry name" value="Ribosomal_uL4"/>
</dbReference>
<dbReference type="AlphaFoldDB" id="A0A1H2WKH5"/>
<sequence>MEAKCIGSDGTTSNISVSESVFGRDYNETLVHQIITAYMSNARQGTRAQKGRSDVTKSTHKLWRQKGTGRARVGAASNPLWRGGGRIFPSSPMENFAHKVNKKMYRAGICTILSRLLSENRLHLIEEFSVDTPKTKELINKLEALNFKNVLIVTEQVNNNLYLSSRNVPMVSVIDALHMDPINLIKHNDILMSREALVKIEEMLK</sequence>
<evidence type="ECO:0000256" key="1">
    <source>
        <dbReference type="ARBA" id="ARBA00010528"/>
    </source>
</evidence>
<evidence type="ECO:0000313" key="7">
    <source>
        <dbReference type="EMBL" id="SDW80986.1"/>
    </source>
</evidence>
<dbReference type="GO" id="GO:0003735">
    <property type="term" value="F:structural constituent of ribosome"/>
    <property type="evidence" value="ECO:0007669"/>
    <property type="project" value="InterPro"/>
</dbReference>
<dbReference type="GO" id="GO:0005840">
    <property type="term" value="C:ribosome"/>
    <property type="evidence" value="ECO:0007669"/>
    <property type="project" value="UniProtKB-KW"/>
</dbReference>
<dbReference type="Gene3D" id="3.40.1370.10">
    <property type="match status" value="1"/>
</dbReference>
<dbReference type="InterPro" id="IPR023574">
    <property type="entry name" value="Ribosomal_uL4_dom_sf"/>
</dbReference>
<evidence type="ECO:0000256" key="5">
    <source>
        <dbReference type="HAMAP-Rule" id="MF_01328"/>
    </source>
</evidence>
<dbReference type="GO" id="GO:1990904">
    <property type="term" value="C:ribonucleoprotein complex"/>
    <property type="evidence" value="ECO:0007669"/>
    <property type="project" value="UniProtKB-KW"/>
</dbReference>
<comment type="subunit">
    <text evidence="5">Part of the 50S ribosomal subunit.</text>
</comment>
<dbReference type="RefSeq" id="WP_074667404.1">
    <property type="nucleotide sequence ID" value="NZ_FNNH01000029.1"/>
</dbReference>
<keyword evidence="5" id="KW-0694">RNA-binding</keyword>
<keyword evidence="2 5" id="KW-0689">Ribosomal protein</keyword>
<keyword evidence="5" id="KW-0699">rRNA-binding</keyword>
<comment type="function">
    <text evidence="5">One of the primary rRNA binding proteins, this protein initially binds near the 5'-end of the 23S rRNA. It is important during the early stages of 50S assembly. It makes multiple contacts with different domains of the 23S rRNA in the assembled 50S subunit and ribosome.</text>
</comment>
<dbReference type="GO" id="GO:0006412">
    <property type="term" value="P:translation"/>
    <property type="evidence" value="ECO:0007669"/>
    <property type="project" value="UniProtKB-UniRule"/>
</dbReference>
<accession>A0A1H2WKH5</accession>
<feature type="region of interest" description="Disordered" evidence="6">
    <location>
        <begin position="43"/>
        <end position="69"/>
    </location>
</feature>
<evidence type="ECO:0000256" key="6">
    <source>
        <dbReference type="SAM" id="MobiDB-lite"/>
    </source>
</evidence>
<proteinExistence type="inferred from homology"/>
<dbReference type="EMBL" id="FNNH01000029">
    <property type="protein sequence ID" value="SDW80986.1"/>
    <property type="molecule type" value="Genomic_DNA"/>
</dbReference>
<dbReference type="PANTHER" id="PTHR10746:SF6">
    <property type="entry name" value="LARGE RIBOSOMAL SUBUNIT PROTEIN UL4M"/>
    <property type="match status" value="1"/>
</dbReference>
<dbReference type="SUPFAM" id="SSF52166">
    <property type="entry name" value="Ribosomal protein L4"/>
    <property type="match status" value="1"/>
</dbReference>
<protein>
    <recommendedName>
        <fullName evidence="4 5">Large ribosomal subunit protein uL4</fullName>
    </recommendedName>
</protein>
<evidence type="ECO:0000256" key="3">
    <source>
        <dbReference type="ARBA" id="ARBA00023274"/>
    </source>
</evidence>
<evidence type="ECO:0000313" key="8">
    <source>
        <dbReference type="Proteomes" id="UP000183454"/>
    </source>
</evidence>
<organism evidence="7 8">
    <name type="scientific">Nitrosomonas communis</name>
    <dbReference type="NCBI Taxonomy" id="44574"/>
    <lineage>
        <taxon>Bacteria</taxon>
        <taxon>Pseudomonadati</taxon>
        <taxon>Pseudomonadota</taxon>
        <taxon>Betaproteobacteria</taxon>
        <taxon>Nitrosomonadales</taxon>
        <taxon>Nitrosomonadaceae</taxon>
        <taxon>Nitrosomonas</taxon>
    </lineage>
</organism>
<evidence type="ECO:0000256" key="4">
    <source>
        <dbReference type="ARBA" id="ARBA00035244"/>
    </source>
</evidence>
<dbReference type="NCBIfam" id="TIGR03953">
    <property type="entry name" value="rplD_bact"/>
    <property type="match status" value="1"/>
</dbReference>
<feature type="compositionally biased region" description="Basic residues" evidence="6">
    <location>
        <begin position="58"/>
        <end position="69"/>
    </location>
</feature>
<name>A0A1H2WKH5_9PROT</name>
<dbReference type="InterPro" id="IPR013005">
    <property type="entry name" value="Ribosomal_uL4-like"/>
</dbReference>